<gene>
    <name evidence="2" type="ORF">EUV02_07515</name>
</gene>
<name>A0A4Y9EMV8_9SPHN</name>
<dbReference type="AlphaFoldDB" id="A0A4Y9EMV8"/>
<feature type="domain" description="GST N-terminal" evidence="1">
    <location>
        <begin position="7"/>
        <end position="77"/>
    </location>
</feature>
<dbReference type="Pfam" id="PF13417">
    <property type="entry name" value="GST_N_3"/>
    <property type="match status" value="1"/>
</dbReference>
<accession>A0A4Y9EMV8</accession>
<dbReference type="SUPFAM" id="SSF52833">
    <property type="entry name" value="Thioredoxin-like"/>
    <property type="match status" value="1"/>
</dbReference>
<protein>
    <submittedName>
        <fullName evidence="2">Glutathione S-transferase</fullName>
    </submittedName>
</protein>
<keyword evidence="2" id="KW-0808">Transferase</keyword>
<dbReference type="InterPro" id="IPR036282">
    <property type="entry name" value="Glutathione-S-Trfase_C_sf"/>
</dbReference>
<dbReference type="Proteomes" id="UP000297737">
    <property type="component" value="Unassembled WGS sequence"/>
</dbReference>
<proteinExistence type="predicted"/>
<keyword evidence="3" id="KW-1185">Reference proteome</keyword>
<dbReference type="InterPro" id="IPR004045">
    <property type="entry name" value="Glutathione_S-Trfase_N"/>
</dbReference>
<dbReference type="EMBL" id="SIHO01000002">
    <property type="protein sequence ID" value="TFU03040.1"/>
    <property type="molecule type" value="Genomic_DNA"/>
</dbReference>
<dbReference type="Pfam" id="PF13410">
    <property type="entry name" value="GST_C_2"/>
    <property type="match status" value="1"/>
</dbReference>
<reference evidence="2 3" key="1">
    <citation type="submission" date="2019-02" db="EMBL/GenBank/DDBJ databases">
        <title>Polymorphobacter sp. isolated from the lake at the Tibet of China.</title>
        <authorList>
            <person name="Li A."/>
        </authorList>
    </citation>
    <scope>NUCLEOTIDE SEQUENCE [LARGE SCALE GENOMIC DNA]</scope>
    <source>
        <strain evidence="2 3">DJ1R-1</strain>
    </source>
</reference>
<evidence type="ECO:0000259" key="1">
    <source>
        <dbReference type="Pfam" id="PF13417"/>
    </source>
</evidence>
<evidence type="ECO:0000313" key="3">
    <source>
        <dbReference type="Proteomes" id="UP000297737"/>
    </source>
</evidence>
<dbReference type="InterPro" id="IPR036249">
    <property type="entry name" value="Thioredoxin-like_sf"/>
</dbReference>
<dbReference type="OrthoDB" id="7054557at2"/>
<evidence type="ECO:0000313" key="2">
    <source>
        <dbReference type="EMBL" id="TFU03040.1"/>
    </source>
</evidence>
<dbReference type="SUPFAM" id="SSF47616">
    <property type="entry name" value="GST C-terminal domain-like"/>
    <property type="match status" value="1"/>
</dbReference>
<dbReference type="RefSeq" id="WP_135245632.1">
    <property type="nucleotide sequence ID" value="NZ_SIHO01000002.1"/>
</dbReference>
<sequence>MTDLPILYGMSGSLYTGKVRSYFRKQRIDYVERAVGMPEFRESVVPAIGRWIIPVVKLPGGHLVQDGSAIIDHFEGLGPSRFPALPPAGVQRVVALLFELFGGEGLLRPAMHYRWNFDSDNEAFRARDFAGSLLPLADAQAQAEQIAMTSKRMRKATMIFGVNPETAPAIEASYLDFLSRFDAHLEHSPYLLGGRPTIGDYGLIAALYAHLGRDPHPTALMKARAWRVWRWTERMNAPDHDAAEYGDFSEALFADDAIPDSLAHVLAYVAEDYLPEIVAMTAFANDWLAANPVTAGALVTVKPNVRVMGETSFDWRGQRLTVGVFPYRLYLLQRILDAADALDAAARARLDALFARTGLTPLLACRPARRVERDNNLEVWGDAQ</sequence>
<comment type="caution">
    <text evidence="2">The sequence shown here is derived from an EMBL/GenBank/DDBJ whole genome shotgun (WGS) entry which is preliminary data.</text>
</comment>
<dbReference type="GO" id="GO:0016740">
    <property type="term" value="F:transferase activity"/>
    <property type="evidence" value="ECO:0007669"/>
    <property type="project" value="UniProtKB-KW"/>
</dbReference>
<organism evidence="2 3">
    <name type="scientific">Glacieibacterium arshaanense</name>
    <dbReference type="NCBI Taxonomy" id="2511025"/>
    <lineage>
        <taxon>Bacteria</taxon>
        <taxon>Pseudomonadati</taxon>
        <taxon>Pseudomonadota</taxon>
        <taxon>Alphaproteobacteria</taxon>
        <taxon>Sphingomonadales</taxon>
        <taxon>Sphingosinicellaceae</taxon>
        <taxon>Glacieibacterium</taxon>
    </lineage>
</organism>